<evidence type="ECO:0000313" key="7">
    <source>
        <dbReference type="EMBL" id="KAL2821807.1"/>
    </source>
</evidence>
<evidence type="ECO:0000256" key="3">
    <source>
        <dbReference type="ARBA" id="ARBA00022741"/>
    </source>
</evidence>
<dbReference type="InterPro" id="IPR011009">
    <property type="entry name" value="Kinase-like_dom_sf"/>
</dbReference>
<dbReference type="InterPro" id="IPR008271">
    <property type="entry name" value="Ser/Thr_kinase_AS"/>
</dbReference>
<evidence type="ECO:0000256" key="4">
    <source>
        <dbReference type="ARBA" id="ARBA00022777"/>
    </source>
</evidence>
<dbReference type="InterPro" id="IPR051175">
    <property type="entry name" value="CLK_kinases"/>
</dbReference>
<keyword evidence="8" id="KW-1185">Reference proteome</keyword>
<accession>A0ABR4I2E5</accession>
<keyword evidence="1" id="KW-0723">Serine/threonine-protein kinase</keyword>
<name>A0ABR4I2E5_9EURO</name>
<gene>
    <name evidence="7" type="ORF">BDW59DRAFT_149826</name>
</gene>
<dbReference type="PROSITE" id="PS00108">
    <property type="entry name" value="PROTEIN_KINASE_ST"/>
    <property type="match status" value="1"/>
</dbReference>
<evidence type="ECO:0000313" key="8">
    <source>
        <dbReference type="Proteomes" id="UP001610335"/>
    </source>
</evidence>
<feature type="domain" description="Protein kinase" evidence="6">
    <location>
        <begin position="1"/>
        <end position="249"/>
    </location>
</feature>
<keyword evidence="2" id="KW-0808">Transferase</keyword>
<keyword evidence="4" id="KW-0418">Kinase</keyword>
<evidence type="ECO:0000256" key="1">
    <source>
        <dbReference type="ARBA" id="ARBA00022527"/>
    </source>
</evidence>
<organism evidence="7 8">
    <name type="scientific">Aspergillus cavernicola</name>
    <dbReference type="NCBI Taxonomy" id="176166"/>
    <lineage>
        <taxon>Eukaryota</taxon>
        <taxon>Fungi</taxon>
        <taxon>Dikarya</taxon>
        <taxon>Ascomycota</taxon>
        <taxon>Pezizomycotina</taxon>
        <taxon>Eurotiomycetes</taxon>
        <taxon>Eurotiomycetidae</taxon>
        <taxon>Eurotiales</taxon>
        <taxon>Aspergillaceae</taxon>
        <taxon>Aspergillus</taxon>
        <taxon>Aspergillus subgen. Nidulantes</taxon>
    </lineage>
</organism>
<dbReference type="Proteomes" id="UP001610335">
    <property type="component" value="Unassembled WGS sequence"/>
</dbReference>
<reference evidence="7 8" key="1">
    <citation type="submission" date="2024-07" db="EMBL/GenBank/DDBJ databases">
        <title>Section-level genome sequencing and comparative genomics of Aspergillus sections Usti and Cavernicolus.</title>
        <authorList>
            <consortium name="Lawrence Berkeley National Laboratory"/>
            <person name="Nybo J.L."/>
            <person name="Vesth T.C."/>
            <person name="Theobald S."/>
            <person name="Frisvad J.C."/>
            <person name="Larsen T.O."/>
            <person name="Kjaerboelling I."/>
            <person name="Rothschild-Mancinelli K."/>
            <person name="Lyhne E.K."/>
            <person name="Kogle M.E."/>
            <person name="Barry K."/>
            <person name="Clum A."/>
            <person name="Na H."/>
            <person name="Ledsgaard L."/>
            <person name="Lin J."/>
            <person name="Lipzen A."/>
            <person name="Kuo A."/>
            <person name="Riley R."/>
            <person name="Mondo S."/>
            <person name="LaButti K."/>
            <person name="Haridas S."/>
            <person name="Pangalinan J."/>
            <person name="Salamov A.A."/>
            <person name="Simmons B.A."/>
            <person name="Magnuson J.K."/>
            <person name="Chen J."/>
            <person name="Drula E."/>
            <person name="Henrissat B."/>
            <person name="Wiebenga A."/>
            <person name="Lubbers R.J."/>
            <person name="Gomes A.C."/>
            <person name="Makela M.R."/>
            <person name="Stajich J."/>
            <person name="Grigoriev I.V."/>
            <person name="Mortensen U.H."/>
            <person name="De vries R.P."/>
            <person name="Baker S.E."/>
            <person name="Andersen M.R."/>
        </authorList>
    </citation>
    <scope>NUCLEOTIDE SEQUENCE [LARGE SCALE GENOMIC DNA]</scope>
    <source>
        <strain evidence="7 8">CBS 600.67</strain>
    </source>
</reference>
<evidence type="ECO:0000256" key="2">
    <source>
        <dbReference type="ARBA" id="ARBA00022679"/>
    </source>
</evidence>
<dbReference type="SUPFAM" id="SSF56112">
    <property type="entry name" value="Protein kinase-like (PK-like)"/>
    <property type="match status" value="1"/>
</dbReference>
<dbReference type="PANTHER" id="PTHR45646">
    <property type="entry name" value="SERINE/THREONINE-PROTEIN KINASE DOA-RELATED"/>
    <property type="match status" value="1"/>
</dbReference>
<dbReference type="InterPro" id="IPR000719">
    <property type="entry name" value="Prot_kinase_dom"/>
</dbReference>
<keyword evidence="3" id="KW-0547">Nucleotide-binding</keyword>
<evidence type="ECO:0000259" key="6">
    <source>
        <dbReference type="PROSITE" id="PS50011"/>
    </source>
</evidence>
<comment type="caution">
    <text evidence="7">The sequence shown here is derived from an EMBL/GenBank/DDBJ whole genome shotgun (WGS) entry which is preliminary data.</text>
</comment>
<evidence type="ECO:0000256" key="5">
    <source>
        <dbReference type="ARBA" id="ARBA00022840"/>
    </source>
</evidence>
<dbReference type="EMBL" id="JBFXLS010000061">
    <property type="protein sequence ID" value="KAL2821807.1"/>
    <property type="molecule type" value="Genomic_DNA"/>
</dbReference>
<sequence length="249" mass="28464">MREPLWIFQRRFVNGLLPLRIAKTYIYFLLVGLDYLHSECKVVHIDLKLANILMTFENENILPAFVQRQQQMQFKVNQATGRTIYRCHNAFGSLDAKEIKNMYTQINDFGSATSLNDPSVLRDGMAGQKISIYPIQPDHSRAPEVILGCGWDFMADSWNLDVLLWNIIGRKELFQQVLNIDGIYDAKAHLAEMNALLGPPPNKLLEKETAMAKDNWPYPVTNETAKLCANARELFGGLFFTEEGKIPLR</sequence>
<dbReference type="PANTHER" id="PTHR45646:SF11">
    <property type="entry name" value="SERINE_THREONINE-PROTEIN KINASE DOA"/>
    <property type="match status" value="1"/>
</dbReference>
<protein>
    <submittedName>
        <fullName evidence="7">Kinase-like domain-containing protein</fullName>
    </submittedName>
</protein>
<keyword evidence="5" id="KW-0067">ATP-binding</keyword>
<dbReference type="Gene3D" id="1.10.510.10">
    <property type="entry name" value="Transferase(Phosphotransferase) domain 1"/>
    <property type="match status" value="1"/>
</dbReference>
<proteinExistence type="predicted"/>
<dbReference type="PROSITE" id="PS50011">
    <property type="entry name" value="PROTEIN_KINASE_DOM"/>
    <property type="match status" value="1"/>
</dbReference>